<dbReference type="GO" id="GO:0033609">
    <property type="term" value="P:oxalate metabolic process"/>
    <property type="evidence" value="ECO:0007669"/>
    <property type="project" value="InterPro"/>
</dbReference>
<name>A0AAE6YW47_9GAMM</name>
<feature type="binding site" evidence="3">
    <location>
        <position position="298"/>
    </location>
    <ligand>
        <name>Mn(2+)</name>
        <dbReference type="ChEBI" id="CHEBI:29035"/>
        <label>2</label>
    </ligand>
</feature>
<dbReference type="NCBIfam" id="TIGR03404">
    <property type="entry name" value="bicupin_oxalic"/>
    <property type="match status" value="1"/>
</dbReference>
<dbReference type="SMART" id="SM00835">
    <property type="entry name" value="Cupin_1"/>
    <property type="match status" value="2"/>
</dbReference>
<feature type="binding site" evidence="3">
    <location>
        <position position="164"/>
    </location>
    <ligand>
        <name>Mn(2+)</name>
        <dbReference type="ChEBI" id="CHEBI:29035"/>
        <label>1</label>
    </ligand>
</feature>
<feature type="binding site" evidence="3">
    <location>
        <position position="300"/>
    </location>
    <ligand>
        <name>Mn(2+)</name>
        <dbReference type="ChEBI" id="CHEBI:29035"/>
        <label>2</label>
    </ligand>
</feature>
<dbReference type="PANTHER" id="PTHR35848:SF9">
    <property type="entry name" value="SLL1358 PROTEIN"/>
    <property type="match status" value="1"/>
</dbReference>
<dbReference type="AlphaFoldDB" id="A0AAE6YW47"/>
<keyword evidence="3" id="KW-0464">Manganese</keyword>
<reference evidence="8 10" key="2">
    <citation type="submission" date="2019-06" db="EMBL/GenBank/DDBJ databases">
        <title>Complete genome of Dickeya zeae PL65.</title>
        <authorList>
            <person name="Boluk G."/>
            <person name="Arif M."/>
        </authorList>
    </citation>
    <scope>NUCLEOTIDE SEQUENCE [LARGE SCALE GENOMIC DNA]</scope>
    <source>
        <strain evidence="8 10">PL65</strain>
    </source>
</reference>
<evidence type="ECO:0000259" key="6">
    <source>
        <dbReference type="SMART" id="SM00835"/>
    </source>
</evidence>
<evidence type="ECO:0000313" key="10">
    <source>
        <dbReference type="Proteomes" id="UP000824976"/>
    </source>
</evidence>
<dbReference type="SUPFAM" id="SSF51182">
    <property type="entry name" value="RmlC-like cupins"/>
    <property type="match status" value="1"/>
</dbReference>
<feature type="domain" description="Cupin type-1" evidence="6">
    <location>
        <begin position="253"/>
        <end position="394"/>
    </location>
</feature>
<dbReference type="InterPro" id="IPR011051">
    <property type="entry name" value="RmlC_Cupin_sf"/>
</dbReference>
<evidence type="ECO:0000256" key="3">
    <source>
        <dbReference type="PIRSR" id="PIRSR617774-2"/>
    </source>
</evidence>
<evidence type="ECO:0000256" key="1">
    <source>
        <dbReference type="ARBA" id="ARBA00022723"/>
    </source>
</evidence>
<keyword evidence="1 3" id="KW-0479">Metal-binding</keyword>
<evidence type="ECO:0000313" key="7">
    <source>
        <dbReference type="EMBL" id="QIZ49661.1"/>
    </source>
</evidence>
<sequence length="416" mass="45806">MNALTRRNFMAFTVGGTVALAAGKLHAQDNAIPWTGNGLGGNDPGPQNRQRQMQNPDLVNPPLTDNGTLPNLRFSFSDAHIRKGSGGWTRQVTQRELGISTTIAGVDMRLNAGSIRELHWHKEGEWAYMLYGNARITAIDAEGRWFVDDLGVGDLWYFPPGVPHSIQGLGPDGCEFLLAFDSGNFDEDSTFLLSDWFKHIPPDVLAKNFGVPVETFSHLPSPSDEYIFAAPVPGHIDKGAFGGAGQVVNPFSHRMLAQTPIKTKGGTVRITDSSVFKVSKTIAAALVELEPGAMRELHWHPNNDEWQYYLEGEGRMGVFASSGQARTFDFRAGDVGYVPFAMGHYVENTGTTPLRFLELFKSDHYADISLNQWLALTPPALVEQHLHLNNAFMQSLQKSKTPIVPDYPATKTGTKR</sequence>
<dbReference type="Pfam" id="PF00190">
    <property type="entry name" value="Cupin_1"/>
    <property type="match status" value="2"/>
</dbReference>
<feature type="chain" id="PRO_5042037727" evidence="5">
    <location>
        <begin position="28"/>
        <end position="416"/>
    </location>
</feature>
<dbReference type="Proteomes" id="UP000824976">
    <property type="component" value="Chromosome"/>
</dbReference>
<dbReference type="Gene3D" id="2.60.120.10">
    <property type="entry name" value="Jelly Rolls"/>
    <property type="match status" value="2"/>
</dbReference>
<dbReference type="InterPro" id="IPR006045">
    <property type="entry name" value="Cupin_1"/>
</dbReference>
<feature type="region of interest" description="Disordered" evidence="4">
    <location>
        <begin position="33"/>
        <end position="64"/>
    </location>
</feature>
<organism evidence="7 9">
    <name type="scientific">Dickeya zeae</name>
    <dbReference type="NCBI Taxonomy" id="204042"/>
    <lineage>
        <taxon>Bacteria</taxon>
        <taxon>Pseudomonadati</taxon>
        <taxon>Pseudomonadota</taxon>
        <taxon>Gammaproteobacteria</taxon>
        <taxon>Enterobacterales</taxon>
        <taxon>Pectobacteriaceae</taxon>
        <taxon>Dickeya</taxon>
    </lineage>
</organism>
<keyword evidence="5" id="KW-0732">Signal</keyword>
<feature type="compositionally biased region" description="Polar residues" evidence="4">
    <location>
        <begin position="45"/>
        <end position="64"/>
    </location>
</feature>
<dbReference type="InterPro" id="IPR017774">
    <property type="entry name" value="Bicupin_oxalate_deCO2ase/Oxase"/>
</dbReference>
<proteinExistence type="predicted"/>
<feature type="binding site" evidence="3">
    <location>
        <position position="121"/>
    </location>
    <ligand>
        <name>Mn(2+)</name>
        <dbReference type="ChEBI" id="CHEBI:29035"/>
        <label>1</label>
    </ligand>
</feature>
<dbReference type="InterPro" id="IPR051610">
    <property type="entry name" value="GPI/OXD"/>
</dbReference>
<feature type="binding site" evidence="3">
    <location>
        <position position="125"/>
    </location>
    <ligand>
        <name>Mn(2+)</name>
        <dbReference type="ChEBI" id="CHEBI:29035"/>
        <label>1</label>
    </ligand>
</feature>
<dbReference type="InterPro" id="IPR014710">
    <property type="entry name" value="RmlC-like_jellyroll"/>
</dbReference>
<comment type="cofactor">
    <cofactor evidence="3">
        <name>Mn(2+)</name>
        <dbReference type="ChEBI" id="CHEBI:29035"/>
    </cofactor>
    <text evidence="3">Binds 2 manganese ions per subunit.</text>
</comment>
<reference evidence="7 9" key="1">
    <citation type="submission" date="2018-11" db="EMBL/GenBank/DDBJ databases">
        <title>Complete genome sequence of Dickeya zeae strain CE1 infecting Canna edulis Ker-Gawl. in China.</title>
        <authorList>
            <person name="Zhang J."/>
            <person name="Lin B."/>
            <person name="Shen H."/>
            <person name="Jiang S."/>
            <person name="Pu X."/>
            <person name="Sun D."/>
        </authorList>
    </citation>
    <scope>NUCLEOTIDE SEQUENCE [LARGE SCALE GENOMIC DNA]</scope>
    <source>
        <strain evidence="7 9">CE1</strain>
    </source>
</reference>
<dbReference type="CDD" id="cd20305">
    <property type="entry name" value="cupin_OxDC_C"/>
    <property type="match status" value="1"/>
</dbReference>
<evidence type="ECO:0000256" key="5">
    <source>
        <dbReference type="SAM" id="SignalP"/>
    </source>
</evidence>
<dbReference type="InterPro" id="IPR006311">
    <property type="entry name" value="TAT_signal"/>
</dbReference>
<dbReference type="RefSeq" id="WP_168361343.1">
    <property type="nucleotide sequence ID" value="NZ_CP033622.1"/>
</dbReference>
<gene>
    <name evidence="7" type="ORF">DWG24_02115</name>
    <name evidence="8" type="ORF">FGI21_16535</name>
</gene>
<evidence type="ECO:0000256" key="2">
    <source>
        <dbReference type="PIRSR" id="PIRSR617774-1"/>
    </source>
</evidence>
<dbReference type="EMBL" id="CP033622">
    <property type="protein sequence ID" value="QIZ49661.1"/>
    <property type="molecule type" value="Genomic_DNA"/>
</dbReference>
<feature type="binding site" evidence="3">
    <location>
        <position position="344"/>
    </location>
    <ligand>
        <name>Mn(2+)</name>
        <dbReference type="ChEBI" id="CHEBI:29035"/>
        <label>2</label>
    </ligand>
</feature>
<dbReference type="Proteomes" id="UP000500801">
    <property type="component" value="Chromosome"/>
</dbReference>
<evidence type="ECO:0000313" key="9">
    <source>
        <dbReference type="Proteomes" id="UP000500801"/>
    </source>
</evidence>
<feature type="binding site" evidence="3">
    <location>
        <position position="305"/>
    </location>
    <ligand>
        <name>Mn(2+)</name>
        <dbReference type="ChEBI" id="CHEBI:29035"/>
        <label>2</label>
    </ligand>
</feature>
<feature type="binding site" evidence="3">
    <location>
        <position position="119"/>
    </location>
    <ligand>
        <name>Mn(2+)</name>
        <dbReference type="ChEBI" id="CHEBI:29035"/>
        <label>1</label>
    </ligand>
</feature>
<accession>A0AAE6YW47</accession>
<feature type="signal peptide" evidence="5">
    <location>
        <begin position="1"/>
        <end position="27"/>
    </location>
</feature>
<protein>
    <submittedName>
        <fullName evidence="7">Cupin domain-containing protein</fullName>
    </submittedName>
</protein>
<dbReference type="GO" id="GO:0046872">
    <property type="term" value="F:metal ion binding"/>
    <property type="evidence" value="ECO:0007669"/>
    <property type="project" value="UniProtKB-KW"/>
</dbReference>
<dbReference type="CDD" id="cd20304">
    <property type="entry name" value="cupin_OxDC_N"/>
    <property type="match status" value="1"/>
</dbReference>
<dbReference type="EMBL" id="CP040817">
    <property type="protein sequence ID" value="QYM93352.1"/>
    <property type="molecule type" value="Genomic_DNA"/>
</dbReference>
<feature type="domain" description="Cupin type-1" evidence="6">
    <location>
        <begin position="70"/>
        <end position="217"/>
    </location>
</feature>
<evidence type="ECO:0000256" key="4">
    <source>
        <dbReference type="SAM" id="MobiDB-lite"/>
    </source>
</evidence>
<dbReference type="PANTHER" id="PTHR35848">
    <property type="entry name" value="OXALATE-BINDING PROTEIN"/>
    <property type="match status" value="1"/>
</dbReference>
<feature type="active site" description="Proton donor" evidence="2">
    <location>
        <position position="358"/>
    </location>
</feature>
<evidence type="ECO:0000313" key="8">
    <source>
        <dbReference type="EMBL" id="QYM93352.1"/>
    </source>
</evidence>
<dbReference type="PROSITE" id="PS51318">
    <property type="entry name" value="TAT"/>
    <property type="match status" value="1"/>
</dbReference>
<keyword evidence="10" id="KW-1185">Reference proteome</keyword>